<protein>
    <recommendedName>
        <fullName evidence="10">glycogenin glucosyltransferase</fullName>
        <ecNumber evidence="10">2.4.1.186</ecNumber>
    </recommendedName>
</protein>
<comment type="similarity">
    <text evidence="9">Belongs to the glycosyltransferase 8 family. Glycogenin subfamily.</text>
</comment>
<feature type="compositionally biased region" description="Polar residues" evidence="14">
    <location>
        <begin position="363"/>
        <end position="372"/>
    </location>
</feature>
<evidence type="ECO:0000256" key="8">
    <source>
        <dbReference type="ARBA" id="ARBA00023211"/>
    </source>
</evidence>
<dbReference type="InterPro" id="IPR029044">
    <property type="entry name" value="Nucleotide-diphossugar_trans"/>
</dbReference>
<comment type="catalytic activity">
    <reaction evidence="11">
        <text>[1,4-alpha-D-glucosyl](n)-L-tyrosyl-[glycogenin] + UDP-alpha-D-glucose = [1,4-alpha-D-glucosyl](n+1)-L-tyrosyl-[glycogenin] + UDP + H(+)</text>
        <dbReference type="Rhea" id="RHEA:56560"/>
        <dbReference type="Rhea" id="RHEA-COMP:14606"/>
        <dbReference type="Rhea" id="RHEA-COMP:14607"/>
        <dbReference type="ChEBI" id="CHEBI:15378"/>
        <dbReference type="ChEBI" id="CHEBI:58223"/>
        <dbReference type="ChEBI" id="CHEBI:58885"/>
        <dbReference type="ChEBI" id="CHEBI:140574"/>
        <dbReference type="EC" id="2.4.1.186"/>
    </reaction>
</comment>
<evidence type="ECO:0000256" key="2">
    <source>
        <dbReference type="ARBA" id="ARBA00004496"/>
    </source>
</evidence>
<keyword evidence="3" id="KW-0963">Cytoplasm</keyword>
<dbReference type="SUPFAM" id="SSF53448">
    <property type="entry name" value="Nucleotide-diphospho-sugar transferases"/>
    <property type="match status" value="1"/>
</dbReference>
<dbReference type="Proteomes" id="UP000184304">
    <property type="component" value="Unassembled WGS sequence"/>
</dbReference>
<feature type="region of interest" description="Disordered" evidence="14">
    <location>
        <begin position="680"/>
        <end position="735"/>
    </location>
</feature>
<keyword evidence="7" id="KW-0325">Glycoprotein</keyword>
<comment type="function">
    <text evidence="13">Self-glucosylating initiator of glycogen synthesis. It catalyzes the formation of a short alpha (1,4)-glucosyl chain covalently attached via a glucose 1-O-tyrosyl linkage to internal tyrosine residues and these chains act as primers for the elongation reaction catalyzed by glycogen synthase.</text>
</comment>
<evidence type="ECO:0000256" key="9">
    <source>
        <dbReference type="ARBA" id="ARBA00038162"/>
    </source>
</evidence>
<dbReference type="EMBL" id="KV878176">
    <property type="protein sequence ID" value="OJI90318.1"/>
    <property type="molecule type" value="Genomic_DNA"/>
</dbReference>
<keyword evidence="6" id="KW-0320">Glycogen biosynthesis</keyword>
<feature type="compositionally biased region" description="Pro residues" evidence="14">
    <location>
        <begin position="333"/>
        <end position="343"/>
    </location>
</feature>
<feature type="region of interest" description="Disordered" evidence="14">
    <location>
        <begin position="432"/>
        <end position="631"/>
    </location>
</feature>
<proteinExistence type="inferred from homology"/>
<dbReference type="OMA" id="MVHFIGP"/>
<dbReference type="InterPro" id="IPR002495">
    <property type="entry name" value="Glyco_trans_8"/>
</dbReference>
<dbReference type="GO" id="GO:0005978">
    <property type="term" value="P:glycogen biosynthetic process"/>
    <property type="evidence" value="ECO:0007669"/>
    <property type="project" value="UniProtKB-KW"/>
</dbReference>
<dbReference type="CDD" id="cd02537">
    <property type="entry name" value="GT8_Glycogenin"/>
    <property type="match status" value="1"/>
</dbReference>
<evidence type="ECO:0000256" key="10">
    <source>
        <dbReference type="ARBA" id="ARBA00038934"/>
    </source>
</evidence>
<evidence type="ECO:0000256" key="13">
    <source>
        <dbReference type="ARBA" id="ARBA00057883"/>
    </source>
</evidence>
<keyword evidence="4" id="KW-0808">Transferase</keyword>
<feature type="compositionally biased region" description="Basic and acidic residues" evidence="14">
    <location>
        <begin position="390"/>
        <end position="400"/>
    </location>
</feature>
<sequence length="771" mass="87080">MVQGSAVYCTLLLSDHYLPGATVLAHSLRDNGSKAKLVALFTPDSLQPATIQELQAVYDELIPVHPLTNITPANLWLMDRPDLIATFTKIELWRQTQYKRIVYIDCDVVALRAPDELLELDVDFAAVPDVGWPDCFNSGVMVLRPNLQDYLALRALAERGISFDGADQGLLNMHFRDWHRLSFSYNCTPSANYQYIPAYKHFQSTISMIHFIGAQKPWNMARQVEPIQSPYNQLLGRWWAVYDRHYRPVVTTNPIQLPKPVPTIQVETPHQEYYGGHQEDVQPLPPPPHREYTEHVSHEQAQEMHFEPSSQAQYEHPQEHQQISHQDFAPFQPAQPPTQPPASAPSYPTQVAHEAPQVHQTHETYQAHPQQSVAAPAPEPTPVAGSSIPTKHEQRQEQRAVESAQAPIISAVPRYVRGEEHVTAYIHPQSGETSFVAHSEPQSRAHEPSVPSHIQTPQPQSQYFQHEYHQQPTEPANVSEEQPPAPPSPKPEVQTTFEPPKAEWDASKEPPPLNTKPEGIALEKKTYAMSQDEQLFQPPESYPEAPKNMYYEVPSTKPEPEKLAQVFPWETRAPRPTRVFPEDDQSSTTFTLPRSFVESTEDESGPSPDSRVTSWTSEDPTESWDSYTRSNAWDEIPEIQRYIQSIQQARKGKVQVLTGGPSSTGQSLVSGQERYTFSWSNNTRVTDFPSEQERPSLPVTPAPIRRKPPIPGEEDSDTGLLPPAHGVPNQEDWNPTVGLEDLRRRQSEVLENPDLLFERILMRSSAASGHA</sequence>
<dbReference type="GO" id="GO:0046872">
    <property type="term" value="F:metal ion binding"/>
    <property type="evidence" value="ECO:0007669"/>
    <property type="project" value="UniProtKB-KW"/>
</dbReference>
<comment type="catalytic activity">
    <reaction evidence="12">
        <text>L-tyrosyl-[glycogenin] + UDP-alpha-D-glucose = alpha-D-glucosyl-L-tyrosyl-[glycogenin] + UDP + H(+)</text>
        <dbReference type="Rhea" id="RHEA:23360"/>
        <dbReference type="Rhea" id="RHEA-COMP:14604"/>
        <dbReference type="Rhea" id="RHEA-COMP:14605"/>
        <dbReference type="ChEBI" id="CHEBI:15378"/>
        <dbReference type="ChEBI" id="CHEBI:46858"/>
        <dbReference type="ChEBI" id="CHEBI:58223"/>
        <dbReference type="ChEBI" id="CHEBI:58885"/>
        <dbReference type="ChEBI" id="CHEBI:140573"/>
        <dbReference type="EC" id="2.4.1.186"/>
    </reaction>
</comment>
<dbReference type="Gene3D" id="3.90.550.10">
    <property type="entry name" value="Spore Coat Polysaccharide Biosynthesis Protein SpsA, Chain A"/>
    <property type="match status" value="1"/>
</dbReference>
<keyword evidence="5" id="KW-0479">Metal-binding</keyword>
<evidence type="ECO:0000256" key="6">
    <source>
        <dbReference type="ARBA" id="ARBA00023056"/>
    </source>
</evidence>
<comment type="cofactor">
    <cofactor evidence="1">
        <name>Mn(2+)</name>
        <dbReference type="ChEBI" id="CHEBI:29035"/>
    </cofactor>
</comment>
<evidence type="ECO:0000256" key="12">
    <source>
        <dbReference type="ARBA" id="ARBA00052293"/>
    </source>
</evidence>
<evidence type="ECO:0000256" key="4">
    <source>
        <dbReference type="ARBA" id="ARBA00022679"/>
    </source>
</evidence>
<evidence type="ECO:0000256" key="5">
    <source>
        <dbReference type="ARBA" id="ARBA00022723"/>
    </source>
</evidence>
<dbReference type="AlphaFoldDB" id="A0A1L9NM03"/>
<reference evidence="16" key="1">
    <citation type="journal article" date="2017" name="Genome Biol.">
        <title>Comparative genomics reveals high biological diversity and specific adaptations in the industrially and medically important fungal genus Aspergillus.</title>
        <authorList>
            <person name="de Vries R.P."/>
            <person name="Riley R."/>
            <person name="Wiebenga A."/>
            <person name="Aguilar-Osorio G."/>
            <person name="Amillis S."/>
            <person name="Uchima C.A."/>
            <person name="Anderluh G."/>
            <person name="Asadollahi M."/>
            <person name="Askin M."/>
            <person name="Barry K."/>
            <person name="Battaglia E."/>
            <person name="Bayram O."/>
            <person name="Benocci T."/>
            <person name="Braus-Stromeyer S.A."/>
            <person name="Caldana C."/>
            <person name="Canovas D."/>
            <person name="Cerqueira G.C."/>
            <person name="Chen F."/>
            <person name="Chen W."/>
            <person name="Choi C."/>
            <person name="Clum A."/>
            <person name="Dos Santos R.A."/>
            <person name="Damasio A.R."/>
            <person name="Diallinas G."/>
            <person name="Emri T."/>
            <person name="Fekete E."/>
            <person name="Flipphi M."/>
            <person name="Freyberg S."/>
            <person name="Gallo A."/>
            <person name="Gournas C."/>
            <person name="Habgood R."/>
            <person name="Hainaut M."/>
            <person name="Harispe M.L."/>
            <person name="Henrissat B."/>
            <person name="Hilden K.S."/>
            <person name="Hope R."/>
            <person name="Hossain A."/>
            <person name="Karabika E."/>
            <person name="Karaffa L."/>
            <person name="Karanyi Z."/>
            <person name="Krasevec N."/>
            <person name="Kuo A."/>
            <person name="Kusch H."/>
            <person name="LaButti K."/>
            <person name="Lagendijk E.L."/>
            <person name="Lapidus A."/>
            <person name="Levasseur A."/>
            <person name="Lindquist E."/>
            <person name="Lipzen A."/>
            <person name="Logrieco A.F."/>
            <person name="MacCabe A."/>
            <person name="Maekelae M.R."/>
            <person name="Malavazi I."/>
            <person name="Melin P."/>
            <person name="Meyer V."/>
            <person name="Mielnichuk N."/>
            <person name="Miskei M."/>
            <person name="Molnar A.P."/>
            <person name="Mule G."/>
            <person name="Ngan C.Y."/>
            <person name="Orejas M."/>
            <person name="Orosz E."/>
            <person name="Ouedraogo J.P."/>
            <person name="Overkamp K.M."/>
            <person name="Park H.-S."/>
            <person name="Perrone G."/>
            <person name="Piumi F."/>
            <person name="Punt P.J."/>
            <person name="Ram A.F."/>
            <person name="Ramon A."/>
            <person name="Rauscher S."/>
            <person name="Record E."/>
            <person name="Riano-Pachon D.M."/>
            <person name="Robert V."/>
            <person name="Roehrig J."/>
            <person name="Ruller R."/>
            <person name="Salamov A."/>
            <person name="Salih N.S."/>
            <person name="Samson R.A."/>
            <person name="Sandor E."/>
            <person name="Sanguinetti M."/>
            <person name="Schuetze T."/>
            <person name="Sepcic K."/>
            <person name="Shelest E."/>
            <person name="Sherlock G."/>
            <person name="Sophianopoulou V."/>
            <person name="Squina F.M."/>
            <person name="Sun H."/>
            <person name="Susca A."/>
            <person name="Todd R.B."/>
            <person name="Tsang A."/>
            <person name="Unkles S.E."/>
            <person name="van de Wiele N."/>
            <person name="van Rossen-Uffink D."/>
            <person name="Oliveira J.V."/>
            <person name="Vesth T.C."/>
            <person name="Visser J."/>
            <person name="Yu J.-H."/>
            <person name="Zhou M."/>
            <person name="Andersen M.R."/>
            <person name="Archer D.B."/>
            <person name="Baker S.E."/>
            <person name="Benoit I."/>
            <person name="Brakhage A.A."/>
            <person name="Braus G.H."/>
            <person name="Fischer R."/>
            <person name="Frisvad J.C."/>
            <person name="Goldman G.H."/>
            <person name="Houbraken J."/>
            <person name="Oakley B."/>
            <person name="Pocsi I."/>
            <person name="Scazzocchio C."/>
            <person name="Seiboth B."/>
            <person name="vanKuyk P.A."/>
            <person name="Wortman J."/>
            <person name="Dyer P.S."/>
            <person name="Grigoriev I.V."/>
        </authorList>
    </citation>
    <scope>NUCLEOTIDE SEQUENCE [LARGE SCALE GENOMIC DNA]</scope>
    <source>
        <strain evidence="16">CBS 134.48</strain>
    </source>
</reference>
<dbReference type="VEuPathDB" id="FungiDB:ASPTUDRAFT_25882"/>
<dbReference type="OrthoDB" id="2014201at2759"/>
<accession>A0A1L9NM03</accession>
<gene>
    <name evidence="15" type="ORF">ASPTUDRAFT_25882</name>
</gene>
<evidence type="ECO:0000256" key="7">
    <source>
        <dbReference type="ARBA" id="ARBA00023180"/>
    </source>
</evidence>
<keyword evidence="16" id="KW-1185">Reference proteome</keyword>
<dbReference type="Pfam" id="PF01501">
    <property type="entry name" value="Glyco_transf_8"/>
    <property type="match status" value="1"/>
</dbReference>
<dbReference type="GO" id="GO:0005737">
    <property type="term" value="C:cytoplasm"/>
    <property type="evidence" value="ECO:0007669"/>
    <property type="project" value="UniProtKB-SubCell"/>
</dbReference>
<evidence type="ECO:0000313" key="16">
    <source>
        <dbReference type="Proteomes" id="UP000184304"/>
    </source>
</evidence>
<dbReference type="PANTHER" id="PTHR11183">
    <property type="entry name" value="GLYCOGENIN SUBFAMILY MEMBER"/>
    <property type="match status" value="1"/>
</dbReference>
<evidence type="ECO:0000313" key="15">
    <source>
        <dbReference type="EMBL" id="OJI90318.1"/>
    </source>
</evidence>
<dbReference type="GO" id="GO:0008466">
    <property type="term" value="F:glycogenin glucosyltransferase activity"/>
    <property type="evidence" value="ECO:0007669"/>
    <property type="project" value="UniProtKB-EC"/>
</dbReference>
<name>A0A1L9NM03_ASPTC</name>
<evidence type="ECO:0000256" key="11">
    <source>
        <dbReference type="ARBA" id="ARBA00050886"/>
    </source>
</evidence>
<organism evidence="15 16">
    <name type="scientific">Aspergillus tubingensis (strain CBS 134.48)</name>
    <dbReference type="NCBI Taxonomy" id="767770"/>
    <lineage>
        <taxon>Eukaryota</taxon>
        <taxon>Fungi</taxon>
        <taxon>Dikarya</taxon>
        <taxon>Ascomycota</taxon>
        <taxon>Pezizomycotina</taxon>
        <taxon>Eurotiomycetes</taxon>
        <taxon>Eurotiomycetidae</taxon>
        <taxon>Eurotiales</taxon>
        <taxon>Aspergillaceae</taxon>
        <taxon>Aspergillus</taxon>
        <taxon>Aspergillus subgen. Circumdati</taxon>
    </lineage>
</organism>
<feature type="region of interest" description="Disordered" evidence="14">
    <location>
        <begin position="275"/>
        <end position="405"/>
    </location>
</feature>
<comment type="subcellular location">
    <subcellularLocation>
        <location evidence="2">Cytoplasm</location>
    </subcellularLocation>
</comment>
<evidence type="ECO:0000256" key="14">
    <source>
        <dbReference type="SAM" id="MobiDB-lite"/>
    </source>
</evidence>
<dbReference type="EC" id="2.4.1.186" evidence="10"/>
<dbReference type="FunFam" id="3.90.550.10:FF:000092">
    <property type="entry name" value="Glycogenin 2"/>
    <property type="match status" value="1"/>
</dbReference>
<keyword evidence="8" id="KW-0464">Manganese</keyword>
<dbReference type="InterPro" id="IPR050587">
    <property type="entry name" value="GNT1/Glycosyltrans_8"/>
</dbReference>
<evidence type="ECO:0000256" key="1">
    <source>
        <dbReference type="ARBA" id="ARBA00001936"/>
    </source>
</evidence>
<dbReference type="STRING" id="767770.A0A1L9NM03"/>
<feature type="compositionally biased region" description="Basic and acidic residues" evidence="14">
    <location>
        <begin position="288"/>
        <end position="306"/>
    </location>
</feature>
<feature type="compositionally biased region" description="Polar residues" evidence="14">
    <location>
        <begin position="452"/>
        <end position="480"/>
    </location>
</feature>
<evidence type="ECO:0000256" key="3">
    <source>
        <dbReference type="ARBA" id="ARBA00022490"/>
    </source>
</evidence>
<feature type="compositionally biased region" description="Polar residues" evidence="14">
    <location>
        <begin position="610"/>
        <end position="631"/>
    </location>
</feature>